<keyword evidence="3" id="KW-0732">Signal</keyword>
<evidence type="ECO:0000259" key="4">
    <source>
        <dbReference type="PROSITE" id="PS50198"/>
    </source>
</evidence>
<protein>
    <recommendedName>
        <fullName evidence="4">PpiC domain-containing protein</fullName>
    </recommendedName>
</protein>
<dbReference type="PROSITE" id="PS50198">
    <property type="entry name" value="PPIC_PPIASE_2"/>
    <property type="match status" value="1"/>
</dbReference>
<evidence type="ECO:0000313" key="6">
    <source>
        <dbReference type="Proteomes" id="UP000309676"/>
    </source>
</evidence>
<gene>
    <name evidence="5" type="ORF">FE782_29830</name>
</gene>
<evidence type="ECO:0000256" key="1">
    <source>
        <dbReference type="PROSITE-ProRule" id="PRU00278"/>
    </source>
</evidence>
<evidence type="ECO:0000313" key="5">
    <source>
        <dbReference type="EMBL" id="TLS48621.1"/>
    </source>
</evidence>
<feature type="region of interest" description="Disordered" evidence="2">
    <location>
        <begin position="31"/>
        <end position="62"/>
    </location>
</feature>
<dbReference type="InterPro" id="IPR000297">
    <property type="entry name" value="PPIase_PpiC"/>
</dbReference>
<dbReference type="EMBL" id="VCIW01000032">
    <property type="protein sequence ID" value="TLS48621.1"/>
    <property type="molecule type" value="Genomic_DNA"/>
</dbReference>
<evidence type="ECO:0000256" key="3">
    <source>
        <dbReference type="SAM" id="SignalP"/>
    </source>
</evidence>
<dbReference type="GO" id="GO:0003755">
    <property type="term" value="F:peptidyl-prolyl cis-trans isomerase activity"/>
    <property type="evidence" value="ECO:0007669"/>
    <property type="project" value="UniProtKB-KW"/>
</dbReference>
<keyword evidence="6" id="KW-1185">Reference proteome</keyword>
<keyword evidence="1" id="KW-0697">Rotamase</keyword>
<dbReference type="AlphaFoldDB" id="A0A5R9FYQ2"/>
<feature type="signal peptide" evidence="3">
    <location>
        <begin position="1"/>
        <end position="35"/>
    </location>
</feature>
<name>A0A5R9FYQ2_9BACL</name>
<dbReference type="InterPro" id="IPR046357">
    <property type="entry name" value="PPIase_dom_sf"/>
</dbReference>
<evidence type="ECO:0000256" key="2">
    <source>
        <dbReference type="SAM" id="MobiDB-lite"/>
    </source>
</evidence>
<dbReference type="Gene3D" id="3.10.50.40">
    <property type="match status" value="1"/>
</dbReference>
<dbReference type="InterPro" id="IPR027304">
    <property type="entry name" value="Trigger_fact/SurA_dom_sf"/>
</dbReference>
<dbReference type="SUPFAM" id="SSF109998">
    <property type="entry name" value="Triger factor/SurA peptide-binding domain-like"/>
    <property type="match status" value="1"/>
</dbReference>
<dbReference type="PANTHER" id="PTHR47245:SF2">
    <property type="entry name" value="PEPTIDYL-PROLYL CIS-TRANS ISOMERASE HP_0175-RELATED"/>
    <property type="match status" value="1"/>
</dbReference>
<dbReference type="Pfam" id="PF13145">
    <property type="entry name" value="Rotamase_2"/>
    <property type="match status" value="1"/>
</dbReference>
<feature type="compositionally biased region" description="Gly residues" evidence="2">
    <location>
        <begin position="49"/>
        <end position="58"/>
    </location>
</feature>
<dbReference type="Proteomes" id="UP000309676">
    <property type="component" value="Unassembled WGS sequence"/>
</dbReference>
<keyword evidence="1" id="KW-0413">Isomerase</keyword>
<dbReference type="PANTHER" id="PTHR47245">
    <property type="entry name" value="PEPTIDYLPROLYL ISOMERASE"/>
    <property type="match status" value="1"/>
</dbReference>
<proteinExistence type="predicted"/>
<dbReference type="SUPFAM" id="SSF54534">
    <property type="entry name" value="FKBP-like"/>
    <property type="match status" value="1"/>
</dbReference>
<feature type="chain" id="PRO_5024281490" description="PpiC domain-containing protein" evidence="3">
    <location>
        <begin position="36"/>
        <end position="328"/>
    </location>
</feature>
<dbReference type="OrthoDB" id="2677468at2"/>
<dbReference type="RefSeq" id="WP_138198002.1">
    <property type="nucleotide sequence ID" value="NZ_VCIW01000032.1"/>
</dbReference>
<sequence>MSREKWLWGLCGVLAALSAALAVLLAVSGPSGGEAAPPPPAEGVQPDGQGSGTSGAGDGSEKRKIAQAGSVTLYEDEFLEKLRNAFGAEFVRHWLKETVVRLEAQSLGISVTRGDIDDELNRMQIGYESEAEFYRVMREQLGMSEQALRDDALYRLMLEGVATARIQVTEADVEAYIEDNPEEFAPMHDIRYALIVVDSKERANLVLQQLGEGVAFDLLAKDVSLDETTAAAGGDSGWVSADDPFIPLEAAEALGEMSVGDVSPPLRLDDDRWMIVTLLGRRTIDPLDDSNVREELKRELALAQAPSLFDVEAMLLEKYNAVDFLDGD</sequence>
<accession>A0A5R9FYQ2</accession>
<dbReference type="InterPro" id="IPR050245">
    <property type="entry name" value="PrsA_foldase"/>
</dbReference>
<comment type="caution">
    <text evidence="5">The sequence shown here is derived from an EMBL/GenBank/DDBJ whole genome shotgun (WGS) entry which is preliminary data.</text>
</comment>
<feature type="domain" description="PpiC" evidence="4">
    <location>
        <begin position="185"/>
        <end position="269"/>
    </location>
</feature>
<reference evidence="5 6" key="1">
    <citation type="submission" date="2019-05" db="EMBL/GenBank/DDBJ databases">
        <authorList>
            <person name="Narsing Rao M.P."/>
            <person name="Li W.J."/>
        </authorList>
    </citation>
    <scope>NUCLEOTIDE SEQUENCE [LARGE SCALE GENOMIC DNA]</scope>
    <source>
        <strain evidence="5 6">SYSU_K30003</strain>
    </source>
</reference>
<organism evidence="5 6">
    <name type="scientific">Paenibacillus antri</name>
    <dbReference type="NCBI Taxonomy" id="2582848"/>
    <lineage>
        <taxon>Bacteria</taxon>
        <taxon>Bacillati</taxon>
        <taxon>Bacillota</taxon>
        <taxon>Bacilli</taxon>
        <taxon>Bacillales</taxon>
        <taxon>Paenibacillaceae</taxon>
        <taxon>Paenibacillus</taxon>
    </lineage>
</organism>